<dbReference type="RefSeq" id="WP_305907332.1">
    <property type="nucleotide sequence ID" value="NZ_CP157743.1"/>
</dbReference>
<evidence type="ECO:0000313" key="2">
    <source>
        <dbReference type="Proteomes" id="UP001225378"/>
    </source>
</evidence>
<dbReference type="KEGG" id="mech:Q9L42_016445"/>
<gene>
    <name evidence="1" type="ORF">Q9L42_016445</name>
</gene>
<protein>
    <submittedName>
        <fullName evidence="1">Uncharacterized protein</fullName>
    </submittedName>
</protein>
<accession>A0AAU7NSK0</accession>
<dbReference type="Proteomes" id="UP001225378">
    <property type="component" value="Chromosome"/>
</dbReference>
<organism evidence="1 2">
    <name type="scientific">Methylomarinum roseum</name>
    <dbReference type="NCBI Taxonomy" id="3067653"/>
    <lineage>
        <taxon>Bacteria</taxon>
        <taxon>Pseudomonadati</taxon>
        <taxon>Pseudomonadota</taxon>
        <taxon>Gammaproteobacteria</taxon>
        <taxon>Methylococcales</taxon>
        <taxon>Methylococcaceae</taxon>
        <taxon>Methylomarinum</taxon>
    </lineage>
</organism>
<sequence length="412" mass="46724">MKERQSAQNEGLLAQTPLWEFVRLTDYRQPSATGASAARLKWASFKRFSLRFEAEDLAPLKEESELQSLSKVGLAHLVAEIDWDKVAQAFDAALGDWRKTLPADSPVKFVVGPPFTGHGEMLGKWAARHGLCRVDAPDVEQILGAHQGWLMGWPQPDRQWVLPHLEHCYLRHANGLGLVRQLLERAVAGELGHGIIGCDSWAWAYLQHVWPIPQWDVLTLQGFDGARLARLFFQLAAGAEREQLCFKNARTGKIVLAEPDDEDHEISPELSQLAAYCRGNFGLARNYWRERLRAEPEQEEDQAEDDEEKRPLLGAREQCIWVSDVPQEPVLPVEKEEDMAFIMHVLLLHNGLPASILPELLPLPFHRIMSLLLRLRALGIVVSHNDVWRISAMGYTSAREYLRARDYSLDGF</sequence>
<name>A0AAU7NSK0_9GAMM</name>
<dbReference type="AlphaFoldDB" id="A0AAU7NSK0"/>
<proteinExistence type="predicted"/>
<dbReference type="EMBL" id="CP157743">
    <property type="protein sequence ID" value="XBS19929.1"/>
    <property type="molecule type" value="Genomic_DNA"/>
</dbReference>
<evidence type="ECO:0000313" key="1">
    <source>
        <dbReference type="EMBL" id="XBS19929.1"/>
    </source>
</evidence>
<keyword evidence="2" id="KW-1185">Reference proteome</keyword>
<reference evidence="1 2" key="1">
    <citation type="journal article" date="2024" name="Microbiology">
        <title>Methylomarinum rosea sp. nov., a novel halophilic methanotrophic bacterium from the hypersaline Lake Elton.</title>
        <authorList>
            <person name="Suleimanov R.Z."/>
            <person name="Oshkin I.Y."/>
            <person name="Danilova O.V."/>
            <person name="Suzina N.E."/>
            <person name="Dedysh S.N."/>
        </authorList>
    </citation>
    <scope>NUCLEOTIDE SEQUENCE [LARGE SCALE GENOMIC DNA]</scope>
    <source>
        <strain evidence="1 2">Ch1-1</strain>
    </source>
</reference>